<gene>
    <name evidence="1" type="ORF">T10_9991</name>
</gene>
<protein>
    <submittedName>
        <fullName evidence="1">Uncharacterized protein</fullName>
    </submittedName>
</protein>
<accession>A0A0V1LZ67</accession>
<keyword evidence="2" id="KW-1185">Reference proteome</keyword>
<evidence type="ECO:0000313" key="1">
    <source>
        <dbReference type="EMBL" id="KRZ64743.1"/>
    </source>
</evidence>
<dbReference type="Proteomes" id="UP000054843">
    <property type="component" value="Unassembled WGS sequence"/>
</dbReference>
<name>A0A0V1LZ67_9BILA</name>
<proteinExistence type="predicted"/>
<sequence>MAIISRKTFNQQFIPQPEGNPYHQNNLQAVYANETVYPLSNYAQPQIR</sequence>
<dbReference type="AlphaFoldDB" id="A0A0V1LZ67"/>
<organism evidence="1 2">
    <name type="scientific">Trichinella papuae</name>
    <dbReference type="NCBI Taxonomy" id="268474"/>
    <lineage>
        <taxon>Eukaryota</taxon>
        <taxon>Metazoa</taxon>
        <taxon>Ecdysozoa</taxon>
        <taxon>Nematoda</taxon>
        <taxon>Enoplea</taxon>
        <taxon>Dorylaimia</taxon>
        <taxon>Trichinellida</taxon>
        <taxon>Trichinellidae</taxon>
        <taxon>Trichinella</taxon>
    </lineage>
</organism>
<reference evidence="1 2" key="1">
    <citation type="submission" date="2015-01" db="EMBL/GenBank/DDBJ databases">
        <title>Evolution of Trichinella species and genotypes.</title>
        <authorList>
            <person name="Korhonen P.K."/>
            <person name="Edoardo P."/>
            <person name="Giuseppe L.R."/>
            <person name="Gasser R.B."/>
        </authorList>
    </citation>
    <scope>NUCLEOTIDE SEQUENCE [LARGE SCALE GENOMIC DNA]</scope>
    <source>
        <strain evidence="1">ISS1980</strain>
    </source>
</reference>
<dbReference type="EMBL" id="JYDO01000818">
    <property type="protein sequence ID" value="KRZ64743.1"/>
    <property type="molecule type" value="Genomic_DNA"/>
</dbReference>
<evidence type="ECO:0000313" key="2">
    <source>
        <dbReference type="Proteomes" id="UP000054843"/>
    </source>
</evidence>
<comment type="caution">
    <text evidence="1">The sequence shown here is derived from an EMBL/GenBank/DDBJ whole genome shotgun (WGS) entry which is preliminary data.</text>
</comment>